<dbReference type="EMBL" id="JBHSFP010000001">
    <property type="protein sequence ID" value="MFC4529186.1"/>
    <property type="molecule type" value="Genomic_DNA"/>
</dbReference>
<evidence type="ECO:0000256" key="2">
    <source>
        <dbReference type="ARBA" id="ARBA00022679"/>
    </source>
</evidence>
<gene>
    <name evidence="3" type="ORF">ACFO60_00305</name>
</gene>
<reference evidence="4" key="1">
    <citation type="journal article" date="2019" name="Int. J. Syst. Evol. Microbiol.">
        <title>The Global Catalogue of Microorganisms (GCM) 10K type strain sequencing project: providing services to taxonomists for standard genome sequencing and annotation.</title>
        <authorList>
            <consortium name="The Broad Institute Genomics Platform"/>
            <consortium name="The Broad Institute Genome Sequencing Center for Infectious Disease"/>
            <person name="Wu L."/>
            <person name="Ma J."/>
        </authorList>
    </citation>
    <scope>NUCLEOTIDE SEQUENCE [LARGE SCALE GENOMIC DNA]</scope>
    <source>
        <strain evidence="4">CGMCC 4.7132</strain>
    </source>
</reference>
<evidence type="ECO:0000313" key="4">
    <source>
        <dbReference type="Proteomes" id="UP001596004"/>
    </source>
</evidence>
<dbReference type="Proteomes" id="UP001596004">
    <property type="component" value="Unassembled WGS sequence"/>
</dbReference>
<evidence type="ECO:0008006" key="5">
    <source>
        <dbReference type="Google" id="ProtNLM"/>
    </source>
</evidence>
<dbReference type="InterPro" id="IPR012338">
    <property type="entry name" value="Beta-lactam/transpept-like"/>
</dbReference>
<keyword evidence="1" id="KW-0328">Glycosyltransferase</keyword>
<comment type="caution">
    <text evidence="3">The sequence shown here is derived from an EMBL/GenBank/DDBJ whole genome shotgun (WGS) entry which is preliminary data.</text>
</comment>
<keyword evidence="4" id="KW-1185">Reference proteome</keyword>
<dbReference type="PANTHER" id="PTHR32282:SF33">
    <property type="entry name" value="PEPTIDOGLYCAN GLYCOSYLTRANSFERASE"/>
    <property type="match status" value="1"/>
</dbReference>
<dbReference type="PANTHER" id="PTHR32282">
    <property type="entry name" value="BINDING PROTEIN TRANSPEPTIDASE, PUTATIVE-RELATED"/>
    <property type="match status" value="1"/>
</dbReference>
<protein>
    <recommendedName>
        <fullName evidence="5">Penicillin-binding protein</fullName>
    </recommendedName>
</protein>
<evidence type="ECO:0000256" key="1">
    <source>
        <dbReference type="ARBA" id="ARBA00022676"/>
    </source>
</evidence>
<dbReference type="InterPro" id="IPR050396">
    <property type="entry name" value="Glycosyltr_51/Transpeptidase"/>
</dbReference>
<dbReference type="SUPFAM" id="SSF56601">
    <property type="entry name" value="beta-lactamase/transpeptidase-like"/>
    <property type="match status" value="1"/>
</dbReference>
<dbReference type="Gene3D" id="3.40.710.10">
    <property type="entry name" value="DD-peptidase/beta-lactamase superfamily"/>
    <property type="match status" value="1"/>
</dbReference>
<sequence>MNWLRIVLIASVVAIVGAGAAAYLLLQDDGHSELTGARPAAPRPVETRESVLTDVQGTVIEEFSGDCAGSRYPYVCRYVRDQLLAYDKGLLGRGGLTIRTTIDQRAQRAAERAIDSWIGPDDPQVASQVLIVPGEGAIRAMATSADSGEAPALQQGTTAMPYTLAAALAKGMHYDDGFLNPDTYQAAGYTAFKNCKGENVGDPMHIVHNRKPGGGRFTTLRSGAEAAANTFFIRLQENVGLCETVETAERLGLRRADARPLQEVETFTLGVNEADPVSVAVTYATFAARGLHCEPTAIAEIKEPSGAVRAFPPRCAQALDPGVADAVTGLLKADHGTLDGVGRDAAGMPGTADGYMTAWYAGYTPGLASAVSLGVPPQPFLHPLRDVTIKGRHYEQVDGSTIAAPIWKATMTAALSGTAGTAFTAPDAGRFGGCRDFCER</sequence>
<dbReference type="RefSeq" id="WP_380835533.1">
    <property type="nucleotide sequence ID" value="NZ_JBHSFP010000001.1"/>
</dbReference>
<organism evidence="3 4">
    <name type="scientific">Sphaerisporangium dianthi</name>
    <dbReference type="NCBI Taxonomy" id="1436120"/>
    <lineage>
        <taxon>Bacteria</taxon>
        <taxon>Bacillati</taxon>
        <taxon>Actinomycetota</taxon>
        <taxon>Actinomycetes</taxon>
        <taxon>Streptosporangiales</taxon>
        <taxon>Streptosporangiaceae</taxon>
        <taxon>Sphaerisporangium</taxon>
    </lineage>
</organism>
<evidence type="ECO:0000313" key="3">
    <source>
        <dbReference type="EMBL" id="MFC4529186.1"/>
    </source>
</evidence>
<keyword evidence="2" id="KW-0808">Transferase</keyword>
<accession>A0ABV9C8L4</accession>
<name>A0ABV9C8L4_9ACTN</name>
<proteinExistence type="predicted"/>